<dbReference type="InterPro" id="IPR050428">
    <property type="entry name" value="TCS_sensor_his_kinase"/>
</dbReference>
<dbReference type="CDD" id="cd00082">
    <property type="entry name" value="HisKA"/>
    <property type="match status" value="1"/>
</dbReference>
<dbReference type="InterPro" id="IPR003660">
    <property type="entry name" value="HAMP_dom"/>
</dbReference>
<evidence type="ECO:0000256" key="6">
    <source>
        <dbReference type="ARBA" id="ARBA00022692"/>
    </source>
</evidence>
<dbReference type="PROSITE" id="PS50885">
    <property type="entry name" value="HAMP"/>
    <property type="match status" value="1"/>
</dbReference>
<dbReference type="PROSITE" id="PS50109">
    <property type="entry name" value="HIS_KIN"/>
    <property type="match status" value="1"/>
</dbReference>
<dbReference type="PANTHER" id="PTHR45436:SF5">
    <property type="entry name" value="SENSOR HISTIDINE KINASE TRCS"/>
    <property type="match status" value="1"/>
</dbReference>
<dbReference type="CDD" id="cd00075">
    <property type="entry name" value="HATPase"/>
    <property type="match status" value="1"/>
</dbReference>
<feature type="transmembrane region" description="Helical" evidence="12">
    <location>
        <begin position="225"/>
        <end position="244"/>
    </location>
</feature>
<dbReference type="Pfam" id="PF00672">
    <property type="entry name" value="HAMP"/>
    <property type="match status" value="1"/>
</dbReference>
<evidence type="ECO:0000259" key="13">
    <source>
        <dbReference type="PROSITE" id="PS50109"/>
    </source>
</evidence>
<dbReference type="PRINTS" id="PR00344">
    <property type="entry name" value="BCTRLSENSOR"/>
</dbReference>
<dbReference type="FunFam" id="3.30.565.10:FF:000006">
    <property type="entry name" value="Sensor histidine kinase WalK"/>
    <property type="match status" value="1"/>
</dbReference>
<evidence type="ECO:0000256" key="9">
    <source>
        <dbReference type="ARBA" id="ARBA00023012"/>
    </source>
</evidence>
<feature type="domain" description="Histidine kinase" evidence="13">
    <location>
        <begin position="307"/>
        <end position="519"/>
    </location>
</feature>
<dbReference type="Proteomes" id="UP000249396">
    <property type="component" value="Unassembled WGS sequence"/>
</dbReference>
<dbReference type="SMART" id="SM00304">
    <property type="entry name" value="HAMP"/>
    <property type="match status" value="1"/>
</dbReference>
<dbReference type="InterPro" id="IPR003661">
    <property type="entry name" value="HisK_dim/P_dom"/>
</dbReference>
<evidence type="ECO:0000256" key="10">
    <source>
        <dbReference type="ARBA" id="ARBA00023136"/>
    </source>
</evidence>
<evidence type="ECO:0000256" key="12">
    <source>
        <dbReference type="SAM" id="Phobius"/>
    </source>
</evidence>
<dbReference type="InterPro" id="IPR004358">
    <property type="entry name" value="Sig_transdc_His_kin-like_C"/>
</dbReference>
<organism evidence="15 16">
    <name type="scientific">Candidatus Methylumidiphilus alinenensis</name>
    <dbReference type="NCBI Taxonomy" id="2202197"/>
    <lineage>
        <taxon>Bacteria</taxon>
        <taxon>Pseudomonadati</taxon>
        <taxon>Pseudomonadota</taxon>
        <taxon>Gammaproteobacteria</taxon>
        <taxon>Methylococcales</taxon>
        <taxon>Candidatus Methylumidiphilus</taxon>
    </lineage>
</organism>
<proteinExistence type="predicted"/>
<dbReference type="GO" id="GO:0000155">
    <property type="term" value="F:phosphorelay sensor kinase activity"/>
    <property type="evidence" value="ECO:0007669"/>
    <property type="project" value="InterPro"/>
</dbReference>
<dbReference type="GO" id="GO:0005886">
    <property type="term" value="C:plasma membrane"/>
    <property type="evidence" value="ECO:0007669"/>
    <property type="project" value="UniProtKB-ARBA"/>
</dbReference>
<evidence type="ECO:0000313" key="16">
    <source>
        <dbReference type="Proteomes" id="UP000249396"/>
    </source>
</evidence>
<evidence type="ECO:0000256" key="11">
    <source>
        <dbReference type="SAM" id="MobiDB-lite"/>
    </source>
</evidence>
<dbReference type="Gene3D" id="3.30.565.10">
    <property type="entry name" value="Histidine kinase-like ATPase, C-terminal domain"/>
    <property type="match status" value="1"/>
</dbReference>
<comment type="caution">
    <text evidence="15">The sequence shown here is derived from an EMBL/GenBank/DDBJ whole genome shotgun (WGS) entry which is preliminary data.</text>
</comment>
<keyword evidence="8 12" id="KW-1133">Transmembrane helix</keyword>
<evidence type="ECO:0000256" key="8">
    <source>
        <dbReference type="ARBA" id="ARBA00022989"/>
    </source>
</evidence>
<evidence type="ECO:0000259" key="14">
    <source>
        <dbReference type="PROSITE" id="PS50885"/>
    </source>
</evidence>
<dbReference type="InterPro" id="IPR036097">
    <property type="entry name" value="HisK_dim/P_sf"/>
</dbReference>
<evidence type="ECO:0000313" key="15">
    <source>
        <dbReference type="EMBL" id="PZN76527.1"/>
    </source>
</evidence>
<comment type="catalytic activity">
    <reaction evidence="1">
        <text>ATP + protein L-histidine = ADP + protein N-phospho-L-histidine.</text>
        <dbReference type="EC" id="2.7.13.3"/>
    </reaction>
</comment>
<dbReference type="Pfam" id="PF02518">
    <property type="entry name" value="HATPase_c"/>
    <property type="match status" value="1"/>
</dbReference>
<dbReference type="Pfam" id="PF00512">
    <property type="entry name" value="HisKA"/>
    <property type="match status" value="1"/>
</dbReference>
<keyword evidence="5" id="KW-0808">Transferase</keyword>
<accession>A0A2W4T1B4</accession>
<dbReference type="CDD" id="cd06225">
    <property type="entry name" value="HAMP"/>
    <property type="match status" value="1"/>
</dbReference>
<evidence type="ECO:0000256" key="2">
    <source>
        <dbReference type="ARBA" id="ARBA00004370"/>
    </source>
</evidence>
<dbReference type="AlphaFoldDB" id="A0A2W4T1B4"/>
<dbReference type="SUPFAM" id="SSF55874">
    <property type="entry name" value="ATPase domain of HSP90 chaperone/DNA topoisomerase II/histidine kinase"/>
    <property type="match status" value="1"/>
</dbReference>
<keyword evidence="4" id="KW-0597">Phosphoprotein</keyword>
<dbReference type="Gene3D" id="1.10.287.130">
    <property type="match status" value="1"/>
</dbReference>
<feature type="region of interest" description="Disordered" evidence="11">
    <location>
        <begin position="104"/>
        <end position="175"/>
    </location>
</feature>
<evidence type="ECO:0000256" key="1">
    <source>
        <dbReference type="ARBA" id="ARBA00000085"/>
    </source>
</evidence>
<dbReference type="PANTHER" id="PTHR45436">
    <property type="entry name" value="SENSOR HISTIDINE KINASE YKOH"/>
    <property type="match status" value="1"/>
</dbReference>
<dbReference type="EC" id="2.7.13.3" evidence="3"/>
<name>A0A2W4T1B4_9GAMM</name>
<evidence type="ECO:0000256" key="5">
    <source>
        <dbReference type="ARBA" id="ARBA00022679"/>
    </source>
</evidence>
<protein>
    <recommendedName>
        <fullName evidence="3">histidine kinase</fullName>
        <ecNumber evidence="3">2.7.13.3</ecNumber>
    </recommendedName>
</protein>
<keyword evidence="6 12" id="KW-0812">Transmembrane</keyword>
<dbReference type="InterPro" id="IPR005467">
    <property type="entry name" value="His_kinase_dom"/>
</dbReference>
<dbReference type="SMART" id="SM00387">
    <property type="entry name" value="HATPase_c"/>
    <property type="match status" value="1"/>
</dbReference>
<keyword evidence="7 15" id="KW-0418">Kinase</keyword>
<dbReference type="EMBL" id="QJPH01000358">
    <property type="protein sequence ID" value="PZN76527.1"/>
    <property type="molecule type" value="Genomic_DNA"/>
</dbReference>
<evidence type="ECO:0000256" key="4">
    <source>
        <dbReference type="ARBA" id="ARBA00022553"/>
    </source>
</evidence>
<sequence length="519" mass="57106">MKAVVKSFRMRLAVSTALLAGVALAGFAAIAWWQMRDAKIGTLERQIRDQAEREISRRWLADQWTRHEYNMGRVFGTLTIQQSLLLVQDSQGMVFRSKHWPENLAPDKLPWPQPENRPEPLEPHDTGVSTVAYPPPDGMEPSNIQPPPGMDAQEPPLPPPEDLPGGLSPPLGPPPRPRLSAFTVISLESGGKHWRFGLASTPREKLAIGVDLAVIEAEMTEMRNAFLLAAPLALGFIGLGAWFLSGRALSPIRSLTATMESVTAKGLDQRVALRHEDEEFRRLIQVFNGMLERLERSFLQATRFSGDAAHELKTPLAILQGQIERAMAQCEAGSPIQTHLTDILDEVQRLGTISRKLLLLSLADAGRLRLHVIRLDLSQVLEDLLEDAQMLAPELDVSGSIAPGLMVEADAALLRQVLHNLLGNAIKYNLPNGWIRISASLENGRFELSIANSSAGIPQADHERIFERFYRADPAHNRQVEGVGLGLSLSREIVRAHGGDLVLADSGEGEVRFVVSLAL</sequence>
<comment type="subcellular location">
    <subcellularLocation>
        <location evidence="2">Membrane</location>
    </subcellularLocation>
</comment>
<reference evidence="15 16" key="1">
    <citation type="journal article" date="2018" name="Aquat. Microb. Ecol.">
        <title>Gammaproteobacterial methanotrophs dominate.</title>
        <authorList>
            <person name="Rissanen A.J."/>
            <person name="Saarenheimo J."/>
            <person name="Tiirola M."/>
            <person name="Peura S."/>
            <person name="Aalto S.L."/>
            <person name="Karvinen A."/>
            <person name="Nykanen H."/>
        </authorList>
    </citation>
    <scope>NUCLEOTIDE SEQUENCE [LARGE SCALE GENOMIC DNA]</scope>
    <source>
        <strain evidence="15">AMbin10</strain>
    </source>
</reference>
<dbReference type="SUPFAM" id="SSF47384">
    <property type="entry name" value="Homodimeric domain of signal transducing histidine kinase"/>
    <property type="match status" value="1"/>
</dbReference>
<gene>
    <name evidence="15" type="ORF">DM484_16370</name>
</gene>
<dbReference type="InterPro" id="IPR003594">
    <property type="entry name" value="HATPase_dom"/>
</dbReference>
<keyword evidence="9" id="KW-0902">Two-component regulatory system</keyword>
<dbReference type="SMART" id="SM00388">
    <property type="entry name" value="HisKA"/>
    <property type="match status" value="1"/>
</dbReference>
<keyword evidence="10 12" id="KW-0472">Membrane</keyword>
<feature type="domain" description="HAMP" evidence="14">
    <location>
        <begin position="246"/>
        <end position="299"/>
    </location>
</feature>
<evidence type="ECO:0000256" key="7">
    <source>
        <dbReference type="ARBA" id="ARBA00022777"/>
    </source>
</evidence>
<dbReference type="InterPro" id="IPR036890">
    <property type="entry name" value="HATPase_C_sf"/>
</dbReference>
<dbReference type="SUPFAM" id="SSF158472">
    <property type="entry name" value="HAMP domain-like"/>
    <property type="match status" value="1"/>
</dbReference>
<dbReference type="Gene3D" id="6.10.340.10">
    <property type="match status" value="1"/>
</dbReference>
<feature type="compositionally biased region" description="Pro residues" evidence="11">
    <location>
        <begin position="133"/>
        <end position="162"/>
    </location>
</feature>
<evidence type="ECO:0000256" key="3">
    <source>
        <dbReference type="ARBA" id="ARBA00012438"/>
    </source>
</evidence>
<feature type="compositionally biased region" description="Basic and acidic residues" evidence="11">
    <location>
        <begin position="116"/>
        <end position="125"/>
    </location>
</feature>